<dbReference type="RefSeq" id="WP_067766927.1">
    <property type="nucleotide sequence ID" value="NZ_LZDS01000028.1"/>
</dbReference>
<keyword evidence="2" id="KW-1133">Transmembrane helix</keyword>
<organism evidence="3 4">
    <name type="scientific">Acinetobacter gandensis</name>
    <dbReference type="NCBI Taxonomy" id="1443941"/>
    <lineage>
        <taxon>Bacteria</taxon>
        <taxon>Pseudomonadati</taxon>
        <taxon>Pseudomonadota</taxon>
        <taxon>Gammaproteobacteria</taxon>
        <taxon>Moraxellales</taxon>
        <taxon>Moraxellaceae</taxon>
        <taxon>Acinetobacter</taxon>
    </lineage>
</organism>
<feature type="region of interest" description="Disordered" evidence="1">
    <location>
        <begin position="84"/>
        <end position="111"/>
    </location>
</feature>
<feature type="compositionally biased region" description="Polar residues" evidence="1">
    <location>
        <begin position="84"/>
        <end position="98"/>
    </location>
</feature>
<dbReference type="STRING" id="1443941.A9J31_09265"/>
<keyword evidence="2" id="KW-0812">Transmembrane</keyword>
<dbReference type="AlphaFoldDB" id="A0A1A7R8N6"/>
<sequence length="230" mass="25037">MANEKSNNVRILQSTQKNNLPPMVHAAIGFLVGIALIIVIGLAYIYLFSDEEAADGAKETVNSVNKAESNDRLQAQNALNNETEIQNTRSNEDSFQSKVKTEPLDDKDEDDLYSNDLAVFSHPTHEKAKNQSQNVQNSGSPFDITQLNKKAPSTHVETQKHPVAPTTVKAKTNIQPPVQAKATPVKTVKPAESSKPTEVEHFEEPMGGTQISVTKRVKEVSTPAVAISAP</sequence>
<dbReference type="OrthoDB" id="6703817at2"/>
<gene>
    <name evidence="3" type="ORF">A9J31_09265</name>
</gene>
<reference evidence="4" key="1">
    <citation type="submission" date="2016-06" db="EMBL/GenBank/DDBJ databases">
        <authorList>
            <person name="Radolfova-Krizova L."/>
            <person name="Nemec A."/>
        </authorList>
    </citation>
    <scope>NUCLEOTIDE SEQUENCE [LARGE SCALE GENOMIC DNA]</scope>
    <source>
        <strain evidence="4">ANC 4275</strain>
    </source>
</reference>
<keyword evidence="4" id="KW-1185">Reference proteome</keyword>
<name>A0A1A7R8N6_9GAMM</name>
<comment type="caution">
    <text evidence="3">The sequence shown here is derived from an EMBL/GenBank/DDBJ whole genome shotgun (WGS) entry which is preliminary data.</text>
</comment>
<evidence type="ECO:0000256" key="1">
    <source>
        <dbReference type="SAM" id="MobiDB-lite"/>
    </source>
</evidence>
<dbReference type="EMBL" id="LZDS01000028">
    <property type="protein sequence ID" value="OBX27853.1"/>
    <property type="molecule type" value="Genomic_DNA"/>
</dbReference>
<accession>A0A1A7R8N6</accession>
<evidence type="ECO:0000313" key="3">
    <source>
        <dbReference type="EMBL" id="OBX27853.1"/>
    </source>
</evidence>
<protein>
    <submittedName>
        <fullName evidence="3">Uncharacterized protein</fullName>
    </submittedName>
</protein>
<feature type="region of interest" description="Disordered" evidence="1">
    <location>
        <begin position="176"/>
        <end position="230"/>
    </location>
</feature>
<evidence type="ECO:0000313" key="4">
    <source>
        <dbReference type="Proteomes" id="UP000185753"/>
    </source>
</evidence>
<feature type="transmembrane region" description="Helical" evidence="2">
    <location>
        <begin position="23"/>
        <end position="48"/>
    </location>
</feature>
<keyword evidence="2" id="KW-0472">Membrane</keyword>
<feature type="compositionally biased region" description="Basic and acidic residues" evidence="1">
    <location>
        <begin position="195"/>
        <end position="204"/>
    </location>
</feature>
<feature type="compositionally biased region" description="Polar residues" evidence="1">
    <location>
        <begin position="130"/>
        <end position="146"/>
    </location>
</feature>
<dbReference type="Proteomes" id="UP000185753">
    <property type="component" value="Unassembled WGS sequence"/>
</dbReference>
<proteinExistence type="predicted"/>
<feature type="region of interest" description="Disordered" evidence="1">
    <location>
        <begin position="124"/>
        <end position="146"/>
    </location>
</feature>
<evidence type="ECO:0000256" key="2">
    <source>
        <dbReference type="SAM" id="Phobius"/>
    </source>
</evidence>